<dbReference type="NCBIfam" id="TIGR00229">
    <property type="entry name" value="sensory_box"/>
    <property type="match status" value="1"/>
</dbReference>
<protein>
    <recommendedName>
        <fullName evidence="2">diguanylate cyclase</fullName>
        <ecNumber evidence="2">2.7.7.65</ecNumber>
    </recommendedName>
</protein>
<dbReference type="FunFam" id="3.30.70.270:FF:000001">
    <property type="entry name" value="Diguanylate cyclase domain protein"/>
    <property type="match status" value="1"/>
</dbReference>
<dbReference type="Pfam" id="PF00990">
    <property type="entry name" value="GGDEF"/>
    <property type="match status" value="1"/>
</dbReference>
<evidence type="ECO:0000256" key="3">
    <source>
        <dbReference type="ARBA" id="ARBA00034247"/>
    </source>
</evidence>
<comment type="catalytic activity">
    <reaction evidence="3">
        <text>2 GTP = 3',3'-c-di-GMP + 2 diphosphate</text>
        <dbReference type="Rhea" id="RHEA:24898"/>
        <dbReference type="ChEBI" id="CHEBI:33019"/>
        <dbReference type="ChEBI" id="CHEBI:37565"/>
        <dbReference type="ChEBI" id="CHEBI:58805"/>
        <dbReference type="EC" id="2.7.7.65"/>
    </reaction>
</comment>
<dbReference type="InterPro" id="IPR050469">
    <property type="entry name" value="Diguanylate_Cyclase"/>
</dbReference>
<dbReference type="EC" id="2.7.7.65" evidence="2"/>
<dbReference type="CDD" id="cd01949">
    <property type="entry name" value="GGDEF"/>
    <property type="match status" value="1"/>
</dbReference>
<comment type="caution">
    <text evidence="5">The sequence shown here is derived from an EMBL/GenBank/DDBJ whole genome shotgun (WGS) entry which is preliminary data.</text>
</comment>
<proteinExistence type="predicted"/>
<feature type="domain" description="GGDEF" evidence="4">
    <location>
        <begin position="439"/>
        <end position="571"/>
    </location>
</feature>
<evidence type="ECO:0000313" key="5">
    <source>
        <dbReference type="EMBL" id="PVZ64920.1"/>
    </source>
</evidence>
<dbReference type="GO" id="GO:0052621">
    <property type="term" value="F:diguanylate cyclase activity"/>
    <property type="evidence" value="ECO:0007669"/>
    <property type="project" value="UniProtKB-EC"/>
</dbReference>
<dbReference type="InterPro" id="IPR000014">
    <property type="entry name" value="PAS"/>
</dbReference>
<dbReference type="OrthoDB" id="73375at2"/>
<dbReference type="EMBL" id="QDDL01000011">
    <property type="protein sequence ID" value="PVZ64920.1"/>
    <property type="molecule type" value="Genomic_DNA"/>
</dbReference>
<dbReference type="InterPro" id="IPR043128">
    <property type="entry name" value="Rev_trsase/Diguanyl_cyclase"/>
</dbReference>
<dbReference type="PANTHER" id="PTHR45138:SF9">
    <property type="entry name" value="DIGUANYLATE CYCLASE DGCM-RELATED"/>
    <property type="match status" value="1"/>
</dbReference>
<dbReference type="SUPFAM" id="SSF55785">
    <property type="entry name" value="PYP-like sensor domain (PAS domain)"/>
    <property type="match status" value="1"/>
</dbReference>
<evidence type="ECO:0000256" key="2">
    <source>
        <dbReference type="ARBA" id="ARBA00012528"/>
    </source>
</evidence>
<evidence type="ECO:0000259" key="4">
    <source>
        <dbReference type="PROSITE" id="PS50887"/>
    </source>
</evidence>
<reference evidence="5 6" key="1">
    <citation type="submission" date="2018-04" db="EMBL/GenBank/DDBJ databases">
        <title>Thalassorhabdus spongiae gen. nov., sp. nov., isolated from a marine sponge in South-West Iceland.</title>
        <authorList>
            <person name="Knobloch S."/>
            <person name="Daussin A."/>
            <person name="Johannsson R."/>
            <person name="Marteinsson V.T."/>
        </authorList>
    </citation>
    <scope>NUCLEOTIDE SEQUENCE [LARGE SCALE GENOMIC DNA]</scope>
    <source>
        <strain evidence="5 6">Hp12</strain>
    </source>
</reference>
<dbReference type="InterPro" id="IPR029787">
    <property type="entry name" value="Nucleotide_cyclase"/>
</dbReference>
<dbReference type="SUPFAM" id="SSF55073">
    <property type="entry name" value="Nucleotide cyclase"/>
    <property type="match status" value="1"/>
</dbReference>
<dbReference type="AlphaFoldDB" id="A0A2V1GWJ2"/>
<organism evidence="5 6">
    <name type="scientific">Pelagibaculum spongiae</name>
    <dbReference type="NCBI Taxonomy" id="2080658"/>
    <lineage>
        <taxon>Bacteria</taxon>
        <taxon>Pseudomonadati</taxon>
        <taxon>Pseudomonadota</taxon>
        <taxon>Gammaproteobacteria</taxon>
        <taxon>Oceanospirillales</taxon>
        <taxon>Pelagibaculum</taxon>
    </lineage>
</organism>
<dbReference type="PROSITE" id="PS50887">
    <property type="entry name" value="GGDEF"/>
    <property type="match status" value="1"/>
</dbReference>
<name>A0A2V1GWJ2_9GAMM</name>
<dbReference type="InterPro" id="IPR000160">
    <property type="entry name" value="GGDEF_dom"/>
</dbReference>
<dbReference type="InterPro" id="IPR013767">
    <property type="entry name" value="PAS_fold"/>
</dbReference>
<accession>A0A2V1GWJ2</accession>
<dbReference type="PANTHER" id="PTHR45138">
    <property type="entry name" value="REGULATORY COMPONENTS OF SENSORY TRANSDUCTION SYSTEM"/>
    <property type="match status" value="1"/>
</dbReference>
<dbReference type="RefSeq" id="WP_116688675.1">
    <property type="nucleotide sequence ID" value="NZ_CAWNYD010000011.1"/>
</dbReference>
<evidence type="ECO:0000256" key="1">
    <source>
        <dbReference type="ARBA" id="ARBA00001946"/>
    </source>
</evidence>
<keyword evidence="6" id="KW-1185">Reference proteome</keyword>
<dbReference type="GO" id="GO:0006355">
    <property type="term" value="P:regulation of DNA-templated transcription"/>
    <property type="evidence" value="ECO:0007669"/>
    <property type="project" value="InterPro"/>
</dbReference>
<dbReference type="GO" id="GO:0005886">
    <property type="term" value="C:plasma membrane"/>
    <property type="evidence" value="ECO:0007669"/>
    <property type="project" value="TreeGrafter"/>
</dbReference>
<dbReference type="InterPro" id="IPR035965">
    <property type="entry name" value="PAS-like_dom_sf"/>
</dbReference>
<dbReference type="Pfam" id="PF00989">
    <property type="entry name" value="PAS"/>
    <property type="match status" value="1"/>
</dbReference>
<dbReference type="GO" id="GO:0043709">
    <property type="term" value="P:cell adhesion involved in single-species biofilm formation"/>
    <property type="evidence" value="ECO:0007669"/>
    <property type="project" value="TreeGrafter"/>
</dbReference>
<dbReference type="SMART" id="SM00267">
    <property type="entry name" value="GGDEF"/>
    <property type="match status" value="1"/>
</dbReference>
<gene>
    <name evidence="5" type="ORF">DC094_18830</name>
</gene>
<dbReference type="Gene3D" id="3.30.450.20">
    <property type="entry name" value="PAS domain"/>
    <property type="match status" value="1"/>
</dbReference>
<dbReference type="GO" id="GO:1902201">
    <property type="term" value="P:negative regulation of bacterial-type flagellum-dependent cell motility"/>
    <property type="evidence" value="ECO:0007669"/>
    <property type="project" value="TreeGrafter"/>
</dbReference>
<dbReference type="NCBIfam" id="TIGR00254">
    <property type="entry name" value="GGDEF"/>
    <property type="match status" value="1"/>
</dbReference>
<evidence type="ECO:0000313" key="6">
    <source>
        <dbReference type="Proteomes" id="UP000244906"/>
    </source>
</evidence>
<sequence length="581" mass="64969">MTTRKKYPIINAKNVGSREQASADIACNFQSNTPVVSSSNPLAEILLGSAGQINLCRQLLEDFTHQKHQGDARNSNVDFHATCEVECEGYQLNLKCHYQNVDDIYFIWFNIEKNQLFSEHNGWFKKVSVTDLAKYSAMLLTLLKQVAGCDSILFDYVSGLVVESSDLNNDNCSLPGLSIVNLKSGADIQHDYQQLLALATQVIKDKPCLLLQKIESRYLLVSWLKDSAKQLPEIAVAAIQQQLALIVSQTLLSIDISHVAKSEKSLNVVTSPEIYKETFTKAQSALLLMDQNGRLLEVNSAAAAVFQHSINQMVGSFFQSYVKLSDWQRGLKSFYQLLAGKRERLIARKRLVGPQGELIWCDLKLSTVMSKGIILVEINDISRILAQQEQLHSRNIQLAQDNQLLQVRSETDELTGLHNRRALVMRLAQDLERTIRNQHFVSVVMLDVDHFKSYNDQFGHLAGDQVLKIIGEILRGCVRTIDMAARYGGEEFTLVLPETDIEGAMSLAERCRASIEAFIWPMRDITVSLGVVSCQPKENEVVSSAKLLSVADKALYQAKHSGRNKIVQGSWDSPAQVNQAS</sequence>
<dbReference type="Proteomes" id="UP000244906">
    <property type="component" value="Unassembled WGS sequence"/>
</dbReference>
<dbReference type="Gene3D" id="3.30.70.270">
    <property type="match status" value="1"/>
</dbReference>
<comment type="cofactor">
    <cofactor evidence="1">
        <name>Mg(2+)</name>
        <dbReference type="ChEBI" id="CHEBI:18420"/>
    </cofactor>
</comment>